<feature type="compositionally biased region" description="Low complexity" evidence="1">
    <location>
        <begin position="518"/>
        <end position="530"/>
    </location>
</feature>
<dbReference type="Proteomes" id="UP000069272">
    <property type="component" value="Chromosome 3R"/>
</dbReference>
<feature type="region of interest" description="Disordered" evidence="1">
    <location>
        <begin position="82"/>
        <end position="106"/>
    </location>
</feature>
<accession>A0A182FV18</accession>
<evidence type="ECO:0000313" key="3">
    <source>
        <dbReference type="EnsemblMetazoa" id="AALB010403-PA"/>
    </source>
</evidence>
<name>A0A182FV18_ANOAL</name>
<feature type="region of interest" description="Disordered" evidence="1">
    <location>
        <begin position="598"/>
        <end position="666"/>
    </location>
</feature>
<dbReference type="Pfam" id="PF15950">
    <property type="entry name" value="DUF4758"/>
    <property type="match status" value="1"/>
</dbReference>
<feature type="compositionally biased region" description="Polar residues" evidence="1">
    <location>
        <begin position="708"/>
        <end position="723"/>
    </location>
</feature>
<feature type="compositionally biased region" description="Basic and acidic residues" evidence="1">
    <location>
        <begin position="1077"/>
        <end position="1086"/>
    </location>
</feature>
<feature type="domain" description="DUF4758" evidence="2">
    <location>
        <begin position="439"/>
        <end position="509"/>
    </location>
</feature>
<feature type="region of interest" description="Disordered" evidence="1">
    <location>
        <begin position="443"/>
        <end position="472"/>
    </location>
</feature>
<feature type="region of interest" description="Disordered" evidence="1">
    <location>
        <begin position="515"/>
        <end position="542"/>
    </location>
</feature>
<dbReference type="VEuPathDB" id="VectorBase:AALB20_035132"/>
<feature type="compositionally biased region" description="Low complexity" evidence="1">
    <location>
        <begin position="306"/>
        <end position="318"/>
    </location>
</feature>
<feature type="compositionally biased region" description="Basic residues" evidence="1">
    <location>
        <begin position="457"/>
        <end position="467"/>
    </location>
</feature>
<reference evidence="3 4" key="1">
    <citation type="journal article" date="2017" name="G3 (Bethesda)">
        <title>The Physical Genome Mapping of Anopheles albimanus Corrected Scaffold Misassemblies and Identified Interarm Rearrangements in Genus Anopheles.</title>
        <authorList>
            <person name="Artemov G.N."/>
            <person name="Peery A.N."/>
            <person name="Jiang X."/>
            <person name="Tu Z."/>
            <person name="Stegniy V.N."/>
            <person name="Sharakhova M.V."/>
            <person name="Sharakhov I.V."/>
        </authorList>
    </citation>
    <scope>NUCLEOTIDE SEQUENCE [LARGE SCALE GENOMIC DNA]</scope>
    <source>
        <strain evidence="3 4">ALBI9_A</strain>
    </source>
</reference>
<evidence type="ECO:0000259" key="2">
    <source>
        <dbReference type="Pfam" id="PF15950"/>
    </source>
</evidence>
<dbReference type="PANTHER" id="PTHR39072">
    <property type="entry name" value="RE48511P"/>
    <property type="match status" value="1"/>
</dbReference>
<feature type="region of interest" description="Disordered" evidence="1">
    <location>
        <begin position="1064"/>
        <end position="1088"/>
    </location>
</feature>
<feature type="compositionally biased region" description="Acidic residues" evidence="1">
    <location>
        <begin position="1066"/>
        <end position="1076"/>
    </location>
</feature>
<feature type="compositionally biased region" description="Acidic residues" evidence="1">
    <location>
        <begin position="380"/>
        <end position="401"/>
    </location>
</feature>
<reference evidence="3" key="2">
    <citation type="submission" date="2022-08" db="UniProtKB">
        <authorList>
            <consortium name="EnsemblMetazoa"/>
        </authorList>
    </citation>
    <scope>IDENTIFICATION</scope>
    <source>
        <strain evidence="3">STECLA/ALBI9_A</strain>
    </source>
</reference>
<protein>
    <submittedName>
        <fullName evidence="3">DUF4758 domain-containing protein</fullName>
    </submittedName>
</protein>
<dbReference type="STRING" id="7167.A0A182FV18"/>
<feature type="compositionally biased region" description="Low complexity" evidence="1">
    <location>
        <begin position="724"/>
        <end position="743"/>
    </location>
</feature>
<dbReference type="EnsemblMetazoa" id="AALB010403-RA">
    <property type="protein sequence ID" value="AALB010403-PA"/>
    <property type="gene ID" value="AALB010403"/>
</dbReference>
<feature type="region of interest" description="Disordered" evidence="1">
    <location>
        <begin position="226"/>
        <end position="416"/>
    </location>
</feature>
<evidence type="ECO:0000313" key="4">
    <source>
        <dbReference type="Proteomes" id="UP000069272"/>
    </source>
</evidence>
<feature type="compositionally biased region" description="Low complexity" evidence="1">
    <location>
        <begin position="598"/>
        <end position="613"/>
    </location>
</feature>
<feature type="compositionally biased region" description="Low complexity" evidence="1">
    <location>
        <begin position="226"/>
        <end position="236"/>
    </location>
</feature>
<feature type="compositionally biased region" description="Low complexity" evidence="1">
    <location>
        <begin position="636"/>
        <end position="665"/>
    </location>
</feature>
<feature type="compositionally biased region" description="Acidic residues" evidence="1">
    <location>
        <begin position="319"/>
        <end position="332"/>
    </location>
</feature>
<feature type="region of interest" description="Disordered" evidence="1">
    <location>
        <begin position="699"/>
        <end position="768"/>
    </location>
</feature>
<feature type="compositionally biased region" description="Basic and acidic residues" evidence="1">
    <location>
        <begin position="292"/>
        <end position="302"/>
    </location>
</feature>
<feature type="compositionally biased region" description="Polar residues" evidence="1">
    <location>
        <begin position="759"/>
        <end position="768"/>
    </location>
</feature>
<dbReference type="VEuPathDB" id="VectorBase:AALB010403"/>
<feature type="compositionally biased region" description="Acidic residues" evidence="1">
    <location>
        <begin position="261"/>
        <end position="288"/>
    </location>
</feature>
<evidence type="ECO:0000256" key="1">
    <source>
        <dbReference type="SAM" id="MobiDB-lite"/>
    </source>
</evidence>
<proteinExistence type="predicted"/>
<feature type="compositionally biased region" description="Low complexity" evidence="1">
    <location>
        <begin position="97"/>
        <end position="106"/>
    </location>
</feature>
<dbReference type="PANTHER" id="PTHR39072:SF3">
    <property type="entry name" value="RE48511P"/>
    <property type="match status" value="1"/>
</dbReference>
<dbReference type="InterPro" id="IPR031866">
    <property type="entry name" value="DUF4758"/>
</dbReference>
<keyword evidence="4" id="KW-1185">Reference proteome</keyword>
<sequence length="1318" mass="143067">MTECYAKDRSFGPHGAVYSPGGGVYGDASPRDAGGEPVFAVVPSQDVNPDYYITQTVYGFLDFTTTIGNTVMIFSPQSAAPAVTEPPKTTAPPPPVIETTPTTTTTTEEALREIKPSKTVVLPVLPAKAEKVSIVQVLPETPKPPTTKPAGPLKFIPKAVPKVAIKPILKPKPKIVEITPVKATTTPEPQEQPQDRFIVKPVPKAVIIKPVAPVVKVVATKVVPEQPTTTSTTTEEPIAEEEEESEEELEEQQEQQHEEVQAQEEELEEEQQQHEEEQEEQEAIEEAQLEMVEPKVTAEKPKSLVVEAVTPSTTTTTEEPAEEFEEEHEEGEEHSPIMFSSITEDEAKPKPAPVEVTKEKANKSPAVEAKTPSEVAPEPHEEEEEEDEAGDEDGEDEEDEPVPVLQIGNNIGEPEYDFLSRQPSEFVEETFRVVNLRPTATATAAAAEGRAQNPKPAKPKRGNKRGHPTGLVTKLGGTVVKEGVTTVHETSVIGTYISGKYAQVLQSTSHVIQGHSQAPAAPAAAPVSAPEGGSGRRVKLNPSSTLRILKTAAPSLNKTPRYNPEAVAAAAASIITPSPASQALDDTGLPLENLFASQPSSSLVRPSRRLPGSAGAGNFKNRLKNRLGKDDNELQEAAGGEEPSPAPATITPQPPAQAAAGYGKKPASRYRNTQIVKPAGKNVEVATVSAVSTAVPVPAYQNRRNKSSRNGFKPTSSHSVSTVQPQQQQQQQQQSQYQQQQQQDAASRRSFKPRPQPSSPEQDAPGQTTSLYKFKLNRSPGRWQYKSPAKPTVAIRKQSAVKPLAGTGAAPAKDQVLTDQTHTTAPITDTSVQFNDIAQPVGDHGEKVDTDADLDQSGSVHGNVLNTEAEQDNQIERRYPIETLKVEISTPADFRDTYYEIATIKSPYTFQVGTVKNTRYITVTSTIEKVLEQETATITPSLTEPLTENILATTTHIDKESNLLDSSIATLPPIVLGSDTETPPLETLTETFSTTQAMLKTHILPVVREGDTSSYTLIQTYHVTRLVTATKTLPPMELYHFVPSKTLNEFNSRLDEAGSELHLELEFGDDNENEDDEKPKRERLPSDLDLSSIGSDFDLSEVDKTNIPENIRPKKKITGSNKDNRVTTEAPVTTPALTPEQLQQLALLRLLNPAAAAQIPSVITSSKPVVKLETVYESHVLPIINGQNTILSTISRPIGTITKTNYEIVTTTLPSLPLPPIPQLNPFLQTQQQQQQQQQQQLQIQSTPVVTQTIVTETNSKVLKLTFGAKTAYTTLYSTTVVPTVLTTYLTQSVSVQPTAAAFPGFFPNPYAPFPFVG</sequence>
<organism evidence="3 4">
    <name type="scientific">Anopheles albimanus</name>
    <name type="common">New world malaria mosquito</name>
    <dbReference type="NCBI Taxonomy" id="7167"/>
    <lineage>
        <taxon>Eukaryota</taxon>
        <taxon>Metazoa</taxon>
        <taxon>Ecdysozoa</taxon>
        <taxon>Arthropoda</taxon>
        <taxon>Hexapoda</taxon>
        <taxon>Insecta</taxon>
        <taxon>Pterygota</taxon>
        <taxon>Neoptera</taxon>
        <taxon>Endopterygota</taxon>
        <taxon>Diptera</taxon>
        <taxon>Nematocera</taxon>
        <taxon>Culicoidea</taxon>
        <taxon>Culicidae</taxon>
        <taxon>Anophelinae</taxon>
        <taxon>Anopheles</taxon>
    </lineage>
</organism>
<feature type="compositionally biased region" description="Acidic residues" evidence="1">
    <location>
        <begin position="237"/>
        <end position="253"/>
    </location>
</feature>